<keyword evidence="3 8" id="KW-0813">Transport</keyword>
<dbReference type="CDD" id="cd17320">
    <property type="entry name" value="MFS_MdfA_MDR_like"/>
    <property type="match status" value="1"/>
</dbReference>
<dbReference type="GO" id="GO:1990961">
    <property type="term" value="P:xenobiotic detoxification by transmembrane export across the plasma membrane"/>
    <property type="evidence" value="ECO:0007669"/>
    <property type="project" value="InterPro"/>
</dbReference>
<evidence type="ECO:0000256" key="1">
    <source>
        <dbReference type="ARBA" id="ARBA00004651"/>
    </source>
</evidence>
<feature type="transmembrane region" description="Helical" evidence="8">
    <location>
        <begin position="289"/>
        <end position="309"/>
    </location>
</feature>
<accession>A0AAQ0HJB5</accession>
<evidence type="ECO:0000313" key="10">
    <source>
        <dbReference type="EMBL" id="REG47758.1"/>
    </source>
</evidence>
<dbReference type="AlphaFoldDB" id="A0AAQ0HJB5"/>
<reference evidence="10 11" key="1">
    <citation type="submission" date="2018-08" db="EMBL/GenBank/DDBJ databases">
        <title>Genomic Encyclopedia of Archaeal and Bacterial Type Strains, Phase II (KMG-II): from individual species to whole genera.</title>
        <authorList>
            <person name="Goeker M."/>
        </authorList>
    </citation>
    <scope>NUCLEOTIDE SEQUENCE [LARGE SCALE GENOMIC DNA]</scope>
    <source>
        <strain evidence="10 11">DSM 582</strain>
    </source>
</reference>
<evidence type="ECO:0000256" key="2">
    <source>
        <dbReference type="ARBA" id="ARBA00006236"/>
    </source>
</evidence>
<feature type="transmembrane region" description="Helical" evidence="8">
    <location>
        <begin position="352"/>
        <end position="378"/>
    </location>
</feature>
<dbReference type="GO" id="GO:0005886">
    <property type="term" value="C:plasma membrane"/>
    <property type="evidence" value="ECO:0007669"/>
    <property type="project" value="UniProtKB-SubCell"/>
</dbReference>
<protein>
    <recommendedName>
        <fullName evidence="8">Bcr/CflA family efflux transporter</fullName>
    </recommendedName>
</protein>
<dbReference type="Pfam" id="PF07690">
    <property type="entry name" value="MFS_1"/>
    <property type="match status" value="1"/>
</dbReference>
<dbReference type="PROSITE" id="PS00216">
    <property type="entry name" value="SUGAR_TRANSPORT_1"/>
    <property type="match status" value="1"/>
</dbReference>
<evidence type="ECO:0000313" key="11">
    <source>
        <dbReference type="Proteomes" id="UP000256794"/>
    </source>
</evidence>
<dbReference type="InterPro" id="IPR005829">
    <property type="entry name" value="Sugar_transporter_CS"/>
</dbReference>
<evidence type="ECO:0000256" key="6">
    <source>
        <dbReference type="ARBA" id="ARBA00022989"/>
    </source>
</evidence>
<evidence type="ECO:0000259" key="9">
    <source>
        <dbReference type="PROSITE" id="PS50850"/>
    </source>
</evidence>
<dbReference type="InterPro" id="IPR036259">
    <property type="entry name" value="MFS_trans_sf"/>
</dbReference>
<feature type="transmembrane region" description="Helical" evidence="8">
    <location>
        <begin position="321"/>
        <end position="340"/>
    </location>
</feature>
<feature type="transmembrane region" description="Helical" evidence="8">
    <location>
        <begin position="144"/>
        <end position="169"/>
    </location>
</feature>
<evidence type="ECO:0000256" key="7">
    <source>
        <dbReference type="ARBA" id="ARBA00023136"/>
    </source>
</evidence>
<dbReference type="NCBIfam" id="TIGR00710">
    <property type="entry name" value="efflux_Bcr_CflA"/>
    <property type="match status" value="1"/>
</dbReference>
<keyword evidence="7 8" id="KW-0472">Membrane</keyword>
<comment type="similarity">
    <text evidence="2 8">Belongs to the major facilitator superfamily. Bcr/CmlA family.</text>
</comment>
<dbReference type="Proteomes" id="UP000256794">
    <property type="component" value="Unassembled WGS sequence"/>
</dbReference>
<comment type="subcellular location">
    <subcellularLocation>
        <location evidence="8">Cell inner membrane</location>
        <topology evidence="8">Multi-pass membrane protein</topology>
    </subcellularLocation>
    <subcellularLocation>
        <location evidence="1">Cell membrane</location>
        <topology evidence="1">Multi-pass membrane protein</topology>
    </subcellularLocation>
</comment>
<dbReference type="InterPro" id="IPR004812">
    <property type="entry name" value="Efflux_drug-R_Bcr/CmlA"/>
</dbReference>
<organism evidence="10 11">
    <name type="scientific">Paracoccus versutus</name>
    <name type="common">Thiobacillus versutus</name>
    <dbReference type="NCBI Taxonomy" id="34007"/>
    <lineage>
        <taxon>Bacteria</taxon>
        <taxon>Pseudomonadati</taxon>
        <taxon>Pseudomonadota</taxon>
        <taxon>Alphaproteobacteria</taxon>
        <taxon>Rhodobacterales</taxon>
        <taxon>Paracoccaceae</taxon>
        <taxon>Paracoccus</taxon>
    </lineage>
</organism>
<feature type="transmembrane region" description="Helical" evidence="8">
    <location>
        <begin position="20"/>
        <end position="41"/>
    </location>
</feature>
<keyword evidence="4" id="KW-1003">Cell membrane</keyword>
<feature type="transmembrane region" description="Helical" evidence="8">
    <location>
        <begin position="175"/>
        <end position="192"/>
    </location>
</feature>
<comment type="caution">
    <text evidence="10">The sequence shown here is derived from an EMBL/GenBank/DDBJ whole genome shotgun (WGS) entry which is preliminary data.</text>
</comment>
<dbReference type="PANTHER" id="PTHR23502:SF132">
    <property type="entry name" value="POLYAMINE TRANSPORTER 2-RELATED"/>
    <property type="match status" value="1"/>
</dbReference>
<keyword evidence="5 8" id="KW-0812">Transmembrane</keyword>
<evidence type="ECO:0000256" key="3">
    <source>
        <dbReference type="ARBA" id="ARBA00022448"/>
    </source>
</evidence>
<feature type="transmembrane region" description="Helical" evidence="8">
    <location>
        <begin position="56"/>
        <end position="74"/>
    </location>
</feature>
<feature type="transmembrane region" description="Helical" evidence="8">
    <location>
        <begin position="261"/>
        <end position="282"/>
    </location>
</feature>
<dbReference type="PANTHER" id="PTHR23502">
    <property type="entry name" value="MAJOR FACILITATOR SUPERFAMILY"/>
    <property type="match status" value="1"/>
</dbReference>
<dbReference type="EMBL" id="QUMX01000010">
    <property type="protein sequence ID" value="REG47758.1"/>
    <property type="molecule type" value="Genomic_DNA"/>
</dbReference>
<feature type="domain" description="Major facilitator superfamily (MFS) profile" evidence="9">
    <location>
        <begin position="19"/>
        <end position="406"/>
    </location>
</feature>
<dbReference type="InterPro" id="IPR011701">
    <property type="entry name" value="MFS"/>
</dbReference>
<evidence type="ECO:0000256" key="5">
    <source>
        <dbReference type="ARBA" id="ARBA00022692"/>
    </source>
</evidence>
<feature type="transmembrane region" description="Helical" evidence="8">
    <location>
        <begin position="384"/>
        <end position="403"/>
    </location>
</feature>
<dbReference type="InterPro" id="IPR020846">
    <property type="entry name" value="MFS_dom"/>
</dbReference>
<gene>
    <name evidence="10" type="ORF">ATH84_1010111</name>
</gene>
<dbReference type="GO" id="GO:0042910">
    <property type="term" value="F:xenobiotic transmembrane transporter activity"/>
    <property type="evidence" value="ECO:0007669"/>
    <property type="project" value="InterPro"/>
</dbReference>
<proteinExistence type="inferred from homology"/>
<keyword evidence="11" id="KW-1185">Reference proteome</keyword>
<evidence type="ECO:0000256" key="4">
    <source>
        <dbReference type="ARBA" id="ARBA00022475"/>
    </source>
</evidence>
<dbReference type="PROSITE" id="PS50850">
    <property type="entry name" value="MFS"/>
    <property type="match status" value="1"/>
</dbReference>
<sequence length="406" mass="42916">MEDIMPNPQPTRGQPLPEFIAMLALIFAVIAFSIDSMLPALPEIAAALTPQNVNRAQLVLTSFVGGLGLGLLVGGPLSDALGRKPVITAGFALYALAAVAAIFADSLDLLLAARFVQGIGAAAPRIVALAMVRDLYQGREMARITSFVMMIFILVPAVAPSIGAVVIHFVGWRGVFGSFVVLALIGSLWLNLRRPETLPEAARRPLNLRSLAASAREVMGNGQVQLVTVVMTLGFGQMFALLSSAQQLFVDTYGKGESFPLWFAAMALLSGSGTVLNARYVVRLGMRRIVGWAYAMQVVVSGAMTVLVFCDLLPEALRFPAFFFWAVSVFFMAGVTFGNLNAMALQRMGHVAGMAASVVGALSTLGAVLIAAPVGLLYDGTARPIVLATLVCSAVALMLMRGVREG</sequence>
<feature type="transmembrane region" description="Helical" evidence="8">
    <location>
        <begin position="226"/>
        <end position="249"/>
    </location>
</feature>
<feature type="transmembrane region" description="Helical" evidence="8">
    <location>
        <begin position="86"/>
        <end position="104"/>
    </location>
</feature>
<evidence type="ECO:0000256" key="8">
    <source>
        <dbReference type="RuleBase" id="RU365088"/>
    </source>
</evidence>
<keyword evidence="6 8" id="KW-1133">Transmembrane helix</keyword>
<feature type="transmembrane region" description="Helical" evidence="8">
    <location>
        <begin position="110"/>
        <end position="132"/>
    </location>
</feature>
<dbReference type="SUPFAM" id="SSF103473">
    <property type="entry name" value="MFS general substrate transporter"/>
    <property type="match status" value="1"/>
</dbReference>
<name>A0AAQ0HJB5_PARVE</name>
<dbReference type="Gene3D" id="1.20.1720.10">
    <property type="entry name" value="Multidrug resistance protein D"/>
    <property type="match status" value="1"/>
</dbReference>
<keyword evidence="8" id="KW-0997">Cell inner membrane</keyword>